<protein>
    <submittedName>
        <fullName evidence="1">WD40 repeat protein</fullName>
    </submittedName>
    <submittedName>
        <fullName evidence="2">WD40_repeat protein</fullName>
    </submittedName>
</protein>
<reference evidence="1" key="1">
    <citation type="submission" date="2023-06" db="EMBL/GenBank/DDBJ databases">
        <authorList>
            <person name="Kurt Z."/>
        </authorList>
    </citation>
    <scope>NUCLEOTIDE SEQUENCE</scope>
</reference>
<keyword evidence="3" id="KW-1185">Reference proteome</keyword>
<evidence type="ECO:0000313" key="3">
    <source>
        <dbReference type="Proteomes" id="UP001642409"/>
    </source>
</evidence>
<dbReference type="InterPro" id="IPR036322">
    <property type="entry name" value="WD40_repeat_dom_sf"/>
</dbReference>
<comment type="caution">
    <text evidence="1">The sequence shown here is derived from an EMBL/GenBank/DDBJ whole genome shotgun (WGS) entry which is preliminary data.</text>
</comment>
<dbReference type="Proteomes" id="UP001642409">
    <property type="component" value="Unassembled WGS sequence"/>
</dbReference>
<dbReference type="Gene3D" id="2.130.10.10">
    <property type="entry name" value="YVTN repeat-like/Quinoprotein amine dehydrogenase"/>
    <property type="match status" value="1"/>
</dbReference>
<dbReference type="InterPro" id="IPR001680">
    <property type="entry name" value="WD40_rpt"/>
</dbReference>
<dbReference type="EMBL" id="CATOUU010000564">
    <property type="protein sequence ID" value="CAI9934326.1"/>
    <property type="molecule type" value="Genomic_DNA"/>
</dbReference>
<gene>
    <name evidence="1" type="ORF">HINF_LOCUS21971</name>
    <name evidence="2" type="ORF">HINF_LOCUS28069</name>
</gene>
<proteinExistence type="predicted"/>
<evidence type="ECO:0000313" key="1">
    <source>
        <dbReference type="EMBL" id="CAI9934326.1"/>
    </source>
</evidence>
<dbReference type="EMBL" id="CAXDID020000088">
    <property type="protein sequence ID" value="CAL6021229.1"/>
    <property type="molecule type" value="Genomic_DNA"/>
</dbReference>
<evidence type="ECO:0000313" key="2">
    <source>
        <dbReference type="EMBL" id="CAL6021229.1"/>
    </source>
</evidence>
<name>A0AA86PAW3_9EUKA</name>
<sequence length="350" mass="39359">MLCVQTPAQSYVLHPKTLQILYTSQSEDGAQNSAYFQPSGFVSIRKRAQDIHLFNYNSATARFRITFQHQFTACFTQDQTTILGTSTGLILIFSSGELVKTASPHCRPVLGITVLQNKILSWSEDGSFKLLNFSGSIIAQNQQHGLCVNSVQFQNNCFFSVGRDKSIKIAQLTEKTDKMDFKTICEKKTSEELLFLGLNCQYAVAADSHKVFAFDYNLNQTELYTSESEITGLGVSEVSNDIYIGTKTKLVMIKSGGGVQECNIQQAANVQVFFNKFDMQAVMFKKGLNRIEATEVVDIERKHIVLQGKIQCGINKNYVKQFKLHTKSNDDDSTVVKMLREIAQREIELF</sequence>
<organism evidence="1">
    <name type="scientific">Hexamita inflata</name>
    <dbReference type="NCBI Taxonomy" id="28002"/>
    <lineage>
        <taxon>Eukaryota</taxon>
        <taxon>Metamonada</taxon>
        <taxon>Diplomonadida</taxon>
        <taxon>Hexamitidae</taxon>
        <taxon>Hexamitinae</taxon>
        <taxon>Hexamita</taxon>
    </lineage>
</organism>
<dbReference type="InterPro" id="IPR015943">
    <property type="entry name" value="WD40/YVTN_repeat-like_dom_sf"/>
</dbReference>
<dbReference type="SMART" id="SM00320">
    <property type="entry name" value="WD40"/>
    <property type="match status" value="2"/>
</dbReference>
<accession>A0AA86PAW3</accession>
<reference evidence="2 3" key="2">
    <citation type="submission" date="2024-07" db="EMBL/GenBank/DDBJ databases">
        <authorList>
            <person name="Akdeniz Z."/>
        </authorList>
    </citation>
    <scope>NUCLEOTIDE SEQUENCE [LARGE SCALE GENOMIC DNA]</scope>
</reference>
<dbReference type="AlphaFoldDB" id="A0AA86PAW3"/>
<dbReference type="SUPFAM" id="SSF50978">
    <property type="entry name" value="WD40 repeat-like"/>
    <property type="match status" value="1"/>
</dbReference>